<organism evidence="1 2">
    <name type="scientific">Gossypium arboreum</name>
    <name type="common">Tree cotton</name>
    <name type="synonym">Gossypium nanking</name>
    <dbReference type="NCBI Taxonomy" id="29729"/>
    <lineage>
        <taxon>Eukaryota</taxon>
        <taxon>Viridiplantae</taxon>
        <taxon>Streptophyta</taxon>
        <taxon>Embryophyta</taxon>
        <taxon>Tracheophyta</taxon>
        <taxon>Spermatophyta</taxon>
        <taxon>Magnoliopsida</taxon>
        <taxon>eudicotyledons</taxon>
        <taxon>Gunneridae</taxon>
        <taxon>Pentapetalae</taxon>
        <taxon>rosids</taxon>
        <taxon>malvids</taxon>
        <taxon>Malvales</taxon>
        <taxon>Malvaceae</taxon>
        <taxon>Malvoideae</taxon>
        <taxon>Gossypium</taxon>
    </lineage>
</organism>
<dbReference type="EMBL" id="JARKNE010000002">
    <property type="protein sequence ID" value="KAK5842322.1"/>
    <property type="molecule type" value="Genomic_DNA"/>
</dbReference>
<sequence length="193" mass="22075">MDSSAQIWNTLATIYGSRTTSRLMFYRRALHSQCKGDLLMKDFLMKVKGYCDSLASCAQMQSALAEIPSLANMVTHQQTASVVYSDSNPTYFRALGSSHGRGRGRMCSSCIQYQLCGKIGHLVDRCYHRFDATYKSIGYFHKQMCVCLVMDHQCHHGCLYLVYQCLLLQWFHMEIGFSYLLQLLQMHGLTCFV</sequence>
<evidence type="ECO:0000313" key="1">
    <source>
        <dbReference type="EMBL" id="KAK5842322.1"/>
    </source>
</evidence>
<accession>A0ABR0QSL7</accession>
<gene>
    <name evidence="1" type="ORF">PVK06_004661</name>
</gene>
<keyword evidence="2" id="KW-1185">Reference proteome</keyword>
<comment type="caution">
    <text evidence="1">The sequence shown here is derived from an EMBL/GenBank/DDBJ whole genome shotgun (WGS) entry which is preliminary data.</text>
</comment>
<proteinExistence type="predicted"/>
<protein>
    <submittedName>
        <fullName evidence="1">Uncharacterized protein</fullName>
    </submittedName>
</protein>
<evidence type="ECO:0000313" key="2">
    <source>
        <dbReference type="Proteomes" id="UP001358586"/>
    </source>
</evidence>
<dbReference type="PANTHER" id="PTHR47481:SF30">
    <property type="entry name" value="CCHC-TYPE DOMAIN-CONTAINING PROTEIN"/>
    <property type="match status" value="1"/>
</dbReference>
<name>A0ABR0QSL7_GOSAR</name>
<dbReference type="Proteomes" id="UP001358586">
    <property type="component" value="Chromosome 2"/>
</dbReference>
<dbReference type="PANTHER" id="PTHR47481">
    <property type="match status" value="1"/>
</dbReference>
<reference evidence="1 2" key="1">
    <citation type="submission" date="2023-03" db="EMBL/GenBank/DDBJ databases">
        <title>WGS of Gossypium arboreum.</title>
        <authorList>
            <person name="Yu D."/>
        </authorList>
    </citation>
    <scope>NUCLEOTIDE SEQUENCE [LARGE SCALE GENOMIC DNA]</scope>
    <source>
        <tissue evidence="1">Leaf</tissue>
    </source>
</reference>